<dbReference type="SUPFAM" id="SSF54001">
    <property type="entry name" value="Cysteine proteinases"/>
    <property type="match status" value="1"/>
</dbReference>
<evidence type="ECO:0000259" key="2">
    <source>
        <dbReference type="SMART" id="SM00460"/>
    </source>
</evidence>
<evidence type="ECO:0000313" key="4">
    <source>
        <dbReference type="Proteomes" id="UP000595460"/>
    </source>
</evidence>
<dbReference type="PANTHER" id="PTHR33490">
    <property type="entry name" value="BLR5614 PROTEIN-RELATED"/>
    <property type="match status" value="1"/>
</dbReference>
<evidence type="ECO:0000256" key="1">
    <source>
        <dbReference type="SAM" id="MobiDB-lite"/>
    </source>
</evidence>
<proteinExistence type="predicted"/>
<feature type="compositionally biased region" description="Low complexity" evidence="1">
    <location>
        <begin position="146"/>
        <end position="159"/>
    </location>
</feature>
<feature type="domain" description="Transglutaminase-like" evidence="2">
    <location>
        <begin position="157"/>
        <end position="225"/>
    </location>
</feature>
<dbReference type="RefSeq" id="WP_201656511.1">
    <property type="nucleotide sequence ID" value="NZ_CP068047.1"/>
</dbReference>
<name>A0ABX7BVE7_9HYPH</name>
<reference evidence="3 4" key="1">
    <citation type="submission" date="2021-01" db="EMBL/GenBank/DDBJ databases">
        <title>Genome seq and assembly of Devosia sp. G19.</title>
        <authorList>
            <person name="Chhetri G."/>
        </authorList>
    </citation>
    <scope>NUCLEOTIDE SEQUENCE [LARGE SCALE GENOMIC DNA]</scope>
    <source>
        <strain evidence="3 4">G19</strain>
    </source>
</reference>
<protein>
    <submittedName>
        <fullName evidence="3">Transglutaminase family protein</fullName>
    </submittedName>
</protein>
<gene>
    <name evidence="3" type="ORF">JI749_16580</name>
</gene>
<feature type="region of interest" description="Disordered" evidence="1">
    <location>
        <begin position="145"/>
        <end position="166"/>
    </location>
</feature>
<dbReference type="Gene3D" id="3.10.620.30">
    <property type="match status" value="1"/>
</dbReference>
<dbReference type="PANTHER" id="PTHR33490:SF6">
    <property type="entry name" value="SLL1049 PROTEIN"/>
    <property type="match status" value="1"/>
</dbReference>
<dbReference type="EMBL" id="CP068047">
    <property type="protein sequence ID" value="QQR35930.1"/>
    <property type="molecule type" value="Genomic_DNA"/>
</dbReference>
<evidence type="ECO:0000313" key="3">
    <source>
        <dbReference type="EMBL" id="QQR35930.1"/>
    </source>
</evidence>
<dbReference type="Pfam" id="PF01841">
    <property type="entry name" value="Transglut_core"/>
    <property type="match status" value="1"/>
</dbReference>
<sequence>MRISIRQQLSVTPPPGTANAVLQLLLTPQSGRSQQIESWGVDMAGIAEAGHFTDAFGNETHLVNQTRPDGPLVVTIEGVVRTTDTHGVLGWPAREPVPALYRRVTSLAKAPAGMPAKFRGGKNRLDTLHGLMGWVGEVLGTEQLKGQSQMAADGSQQQSQGGGSRVLPPAGDYAHAFIGACRAVDIPARYVTGYLAGAEDGPTAFHAWAEAHDDRLGWIGFDPRLQLCPTDRHVRLAVGLDALGARPIRMVPAEEVTEIDIRVEAA</sequence>
<dbReference type="InterPro" id="IPR038765">
    <property type="entry name" value="Papain-like_cys_pep_sf"/>
</dbReference>
<accession>A0ABX7BVE7</accession>
<dbReference type="InterPro" id="IPR002931">
    <property type="entry name" value="Transglutaminase-like"/>
</dbReference>
<dbReference type="Proteomes" id="UP000595460">
    <property type="component" value="Chromosome"/>
</dbReference>
<organism evidence="3 4">
    <name type="scientific">Devosia oryziradicis</name>
    <dbReference type="NCBI Taxonomy" id="2801335"/>
    <lineage>
        <taxon>Bacteria</taxon>
        <taxon>Pseudomonadati</taxon>
        <taxon>Pseudomonadota</taxon>
        <taxon>Alphaproteobacteria</taxon>
        <taxon>Hyphomicrobiales</taxon>
        <taxon>Devosiaceae</taxon>
        <taxon>Devosia</taxon>
    </lineage>
</organism>
<dbReference type="SMART" id="SM00460">
    <property type="entry name" value="TGc"/>
    <property type="match status" value="1"/>
</dbReference>
<dbReference type="Pfam" id="PF08379">
    <property type="entry name" value="Bact_transglu_N"/>
    <property type="match status" value="1"/>
</dbReference>
<keyword evidence="4" id="KW-1185">Reference proteome</keyword>
<dbReference type="InterPro" id="IPR013589">
    <property type="entry name" value="Bac_transglu_N"/>
</dbReference>